<dbReference type="PANTHER" id="PTHR48207:SF3">
    <property type="entry name" value="SUCCINATE--HYDROXYMETHYLGLUTARATE COA-TRANSFERASE"/>
    <property type="match status" value="1"/>
</dbReference>
<dbReference type="InterPro" id="IPR044855">
    <property type="entry name" value="CoA-Trfase_III_dom3_sf"/>
</dbReference>
<dbReference type="InterPro" id="IPR003673">
    <property type="entry name" value="CoA-Trfase_fam_III"/>
</dbReference>
<dbReference type="GO" id="GO:0008410">
    <property type="term" value="F:CoA-transferase activity"/>
    <property type="evidence" value="ECO:0007669"/>
    <property type="project" value="TreeGrafter"/>
</dbReference>
<comment type="caution">
    <text evidence="2">The sequence shown here is derived from an EMBL/GenBank/DDBJ whole genome shotgun (WGS) entry which is preliminary data.</text>
</comment>
<sequence length="405" mass="45192">MDEQNQNAGPLTGVTVIDASTVLAGPFAASLLGDFGAEVIKVEIPGTGDSLRGLGPYKNGEPLRWPGISRNKKSITLDIRTLEGKELFKELIKKADILIENFRPGTLEKWGLGYDVLKSVNEGLIMSRQSGYGQTGPFAEKAGFGTPATAFSGYTYLQGFTDRHPVSPSFSLLDYISGIFLALGTVSALYNRDLEKGKNEGQQVEMGLYEGMFRMMEFLVAEFDQLGKVRERSPMLHGHSSPAGIYKTNDNYWMVMVCSTQKTWERLAMAMGHKELITDTRYLTNKERMQNDEDLQILIKDFIGNKNKDDLIKKLDEFGVPISPILNIEDIFEHPHYQARENIVSVEHPRLGSVKVPGIVPKFSKTPGKIRHRAPDLGEHNDHIYKQTLGLSDEDLVELKKKGVI</sequence>
<dbReference type="SUPFAM" id="SSF89796">
    <property type="entry name" value="CoA-transferase family III (CaiB/BaiF)"/>
    <property type="match status" value="1"/>
</dbReference>
<reference evidence="2 3" key="1">
    <citation type="journal article" date="2013" name="Genome Announc.">
        <title>Genome Sequence of the Extreme Obligate Alkaliphile Bacillus marmarensis Strain DSM 21297.</title>
        <authorList>
            <person name="Wernick D.G."/>
            <person name="Choi K.Y."/>
            <person name="Tat C.A."/>
            <person name="Lafontaine Rivera J.G."/>
            <person name="Liao J.C."/>
        </authorList>
    </citation>
    <scope>NUCLEOTIDE SEQUENCE [LARGE SCALE GENOMIC DNA]</scope>
    <source>
        <strain evidence="2 3">DSM 21297</strain>
    </source>
</reference>
<dbReference type="Proteomes" id="UP000017170">
    <property type="component" value="Unassembled WGS sequence"/>
</dbReference>
<dbReference type="Gene3D" id="3.30.1540.10">
    <property type="entry name" value="formyl-coa transferase, domain 3"/>
    <property type="match status" value="1"/>
</dbReference>
<gene>
    <name evidence="2" type="ORF">A33I_20680</name>
</gene>
<dbReference type="AlphaFoldDB" id="U6SI82"/>
<dbReference type="PATRIC" id="fig|1188261.3.peg.3854"/>
<evidence type="ECO:0000313" key="2">
    <source>
        <dbReference type="EMBL" id="ERN51298.1"/>
    </source>
</evidence>
<dbReference type="InterPro" id="IPR050483">
    <property type="entry name" value="CoA-transferase_III_domain"/>
</dbReference>
<keyword evidence="1" id="KW-0808">Transferase</keyword>
<evidence type="ECO:0000256" key="1">
    <source>
        <dbReference type="ARBA" id="ARBA00022679"/>
    </source>
</evidence>
<dbReference type="PANTHER" id="PTHR48207">
    <property type="entry name" value="SUCCINATE--HYDROXYMETHYLGLUTARATE COA-TRANSFERASE"/>
    <property type="match status" value="1"/>
</dbReference>
<evidence type="ECO:0000313" key="3">
    <source>
        <dbReference type="Proteomes" id="UP000017170"/>
    </source>
</evidence>
<dbReference type="EMBL" id="ATAE01000065">
    <property type="protein sequence ID" value="ERN51298.1"/>
    <property type="molecule type" value="Genomic_DNA"/>
</dbReference>
<accession>U6SI82</accession>
<dbReference type="InterPro" id="IPR023606">
    <property type="entry name" value="CoA-Trfase_III_dom_1_sf"/>
</dbReference>
<dbReference type="Gene3D" id="3.40.50.10540">
    <property type="entry name" value="Crotonobetainyl-coa:carnitine coa-transferase, domain 1"/>
    <property type="match status" value="1"/>
</dbReference>
<keyword evidence="3" id="KW-1185">Reference proteome</keyword>
<proteinExistence type="predicted"/>
<name>U6SI82_9BACI</name>
<organism evidence="2 3">
    <name type="scientific">Alkalihalophilus marmarensis DSM 21297</name>
    <dbReference type="NCBI Taxonomy" id="1188261"/>
    <lineage>
        <taxon>Bacteria</taxon>
        <taxon>Bacillati</taxon>
        <taxon>Bacillota</taxon>
        <taxon>Bacilli</taxon>
        <taxon>Bacillales</taxon>
        <taxon>Bacillaceae</taxon>
        <taxon>Alkalihalophilus</taxon>
    </lineage>
</organism>
<protein>
    <recommendedName>
        <fullName evidence="4">Formyl-CoA transferase</fullName>
    </recommendedName>
</protein>
<dbReference type="Pfam" id="PF02515">
    <property type="entry name" value="CoA_transf_3"/>
    <property type="match status" value="1"/>
</dbReference>
<dbReference type="RefSeq" id="WP_022629840.1">
    <property type="nucleotide sequence ID" value="NZ_ATAE01000065.1"/>
</dbReference>
<evidence type="ECO:0008006" key="4">
    <source>
        <dbReference type="Google" id="ProtNLM"/>
    </source>
</evidence>